<sequence>MAAILQWSLLFSTTTISHCQRLSEGGHLGTDPSVSHERRLVTAGLTKAAILERILLFPTNDDLSLQGLRRRPSWSGVIRFRGGLKSLVANAEGKTNKKELTL</sequence>
<proteinExistence type="predicted"/>
<comment type="caution">
    <text evidence="2">The sequence shown here is derived from an EMBL/GenBank/DDBJ whole genome shotgun (WGS) entry which is preliminary data.</text>
</comment>
<feature type="chain" id="PRO_5043832347" description="Secreted protein" evidence="1">
    <location>
        <begin position="20"/>
        <end position="102"/>
    </location>
</feature>
<evidence type="ECO:0000313" key="3">
    <source>
        <dbReference type="Proteomes" id="UP001066276"/>
    </source>
</evidence>
<gene>
    <name evidence="2" type="ORF">NDU88_011299</name>
</gene>
<dbReference type="AlphaFoldDB" id="A0AAV7Q0G0"/>
<evidence type="ECO:0000313" key="2">
    <source>
        <dbReference type="EMBL" id="KAJ1132999.1"/>
    </source>
</evidence>
<dbReference type="Proteomes" id="UP001066276">
    <property type="component" value="Chromosome 7"/>
</dbReference>
<feature type="signal peptide" evidence="1">
    <location>
        <begin position="1"/>
        <end position="19"/>
    </location>
</feature>
<dbReference type="EMBL" id="JANPWB010000011">
    <property type="protein sequence ID" value="KAJ1132999.1"/>
    <property type="molecule type" value="Genomic_DNA"/>
</dbReference>
<keyword evidence="1" id="KW-0732">Signal</keyword>
<evidence type="ECO:0008006" key="4">
    <source>
        <dbReference type="Google" id="ProtNLM"/>
    </source>
</evidence>
<keyword evidence="3" id="KW-1185">Reference proteome</keyword>
<name>A0AAV7Q0G0_PLEWA</name>
<reference evidence="2" key="1">
    <citation type="journal article" date="2022" name="bioRxiv">
        <title>Sequencing and chromosome-scale assembly of the giantPleurodeles waltlgenome.</title>
        <authorList>
            <person name="Brown T."/>
            <person name="Elewa A."/>
            <person name="Iarovenko S."/>
            <person name="Subramanian E."/>
            <person name="Araus A.J."/>
            <person name="Petzold A."/>
            <person name="Susuki M."/>
            <person name="Suzuki K.-i.T."/>
            <person name="Hayashi T."/>
            <person name="Toyoda A."/>
            <person name="Oliveira C."/>
            <person name="Osipova E."/>
            <person name="Leigh N.D."/>
            <person name="Simon A."/>
            <person name="Yun M.H."/>
        </authorList>
    </citation>
    <scope>NUCLEOTIDE SEQUENCE</scope>
    <source>
        <strain evidence="2">20211129_DDA</strain>
        <tissue evidence="2">Liver</tissue>
    </source>
</reference>
<evidence type="ECO:0000256" key="1">
    <source>
        <dbReference type="SAM" id="SignalP"/>
    </source>
</evidence>
<organism evidence="2 3">
    <name type="scientific">Pleurodeles waltl</name>
    <name type="common">Iberian ribbed newt</name>
    <dbReference type="NCBI Taxonomy" id="8319"/>
    <lineage>
        <taxon>Eukaryota</taxon>
        <taxon>Metazoa</taxon>
        <taxon>Chordata</taxon>
        <taxon>Craniata</taxon>
        <taxon>Vertebrata</taxon>
        <taxon>Euteleostomi</taxon>
        <taxon>Amphibia</taxon>
        <taxon>Batrachia</taxon>
        <taxon>Caudata</taxon>
        <taxon>Salamandroidea</taxon>
        <taxon>Salamandridae</taxon>
        <taxon>Pleurodelinae</taxon>
        <taxon>Pleurodeles</taxon>
    </lineage>
</organism>
<protein>
    <recommendedName>
        <fullName evidence="4">Secreted protein</fullName>
    </recommendedName>
</protein>
<accession>A0AAV7Q0G0</accession>